<name>A0A142BCT8_9GAMM</name>
<proteinExistence type="predicted"/>
<evidence type="ECO:0000256" key="2">
    <source>
        <dbReference type="SAM" id="Coils"/>
    </source>
</evidence>
<feature type="repeat" description="TPR" evidence="1">
    <location>
        <begin position="180"/>
        <end position="213"/>
    </location>
</feature>
<dbReference type="Proteomes" id="UP000071065">
    <property type="component" value="Chromosome"/>
</dbReference>
<organism evidence="4 5">
    <name type="scientific">Endozoicomonas montiporae CL-33</name>
    <dbReference type="NCBI Taxonomy" id="570277"/>
    <lineage>
        <taxon>Bacteria</taxon>
        <taxon>Pseudomonadati</taxon>
        <taxon>Pseudomonadota</taxon>
        <taxon>Gammaproteobacteria</taxon>
        <taxon>Oceanospirillales</taxon>
        <taxon>Endozoicomonadaceae</taxon>
        <taxon>Endozoicomonas</taxon>
    </lineage>
</organism>
<dbReference type="KEGG" id="emp:EZMO1_2480"/>
<gene>
    <name evidence="4" type="ORF">EZMO1_2480</name>
</gene>
<dbReference type="Gene3D" id="1.25.40.10">
    <property type="entry name" value="Tetratricopeptide repeat domain"/>
    <property type="match status" value="1"/>
</dbReference>
<keyword evidence="2" id="KW-0175">Coiled coil</keyword>
<dbReference type="GO" id="GO:0004519">
    <property type="term" value="F:endonuclease activity"/>
    <property type="evidence" value="ECO:0007669"/>
    <property type="project" value="UniProtKB-KW"/>
</dbReference>
<keyword evidence="4" id="KW-0540">Nuclease</keyword>
<dbReference type="STRING" id="570277.EZMO1_2480"/>
<dbReference type="Pfam" id="PF05944">
    <property type="entry name" value="Phage_term_smal"/>
    <property type="match status" value="1"/>
</dbReference>
<dbReference type="InterPro" id="IPR011990">
    <property type="entry name" value="TPR-like_helical_dom_sf"/>
</dbReference>
<dbReference type="GO" id="GO:0003677">
    <property type="term" value="F:DNA binding"/>
    <property type="evidence" value="ECO:0007669"/>
    <property type="project" value="InterPro"/>
</dbReference>
<dbReference type="PATRIC" id="fig|570277.3.peg.2662"/>
<dbReference type="EMBL" id="CP013251">
    <property type="protein sequence ID" value="AMO56564.1"/>
    <property type="molecule type" value="Genomic_DNA"/>
</dbReference>
<accession>A0A142BCT8</accession>
<reference evidence="4 5" key="1">
    <citation type="journal article" date="2016" name="Front. Microbiol.">
        <title>Genomic Insight into the Host-Endosymbiont Relationship of Endozoicomonas montiporae CL-33(T) with its Coral Host.</title>
        <authorList>
            <person name="Ding J.-Y."/>
            <person name="Shiu J.-H."/>
            <person name="Chen W.-M."/>
            <person name="Chiang Y.-R."/>
            <person name="Tang S.-L."/>
        </authorList>
    </citation>
    <scope>NUCLEOTIDE SEQUENCE [LARGE SCALE GENOMIC DNA]</scope>
    <source>
        <strain evidence="4 5">CL-33</strain>
    </source>
</reference>
<dbReference type="InterPro" id="IPR019734">
    <property type="entry name" value="TPR_rpt"/>
</dbReference>
<evidence type="ECO:0000313" key="5">
    <source>
        <dbReference type="Proteomes" id="UP000071065"/>
    </source>
</evidence>
<dbReference type="SUPFAM" id="SSF48452">
    <property type="entry name" value="TPR-like"/>
    <property type="match status" value="1"/>
</dbReference>
<evidence type="ECO:0000256" key="1">
    <source>
        <dbReference type="PROSITE-ProRule" id="PRU00339"/>
    </source>
</evidence>
<dbReference type="AlphaFoldDB" id="A0A142BCT8"/>
<dbReference type="InterPro" id="IPR010270">
    <property type="entry name" value="Phage_P2_GpM"/>
</dbReference>
<sequence>MNYGWDFKQRMQQKKKAAKEQQRIEAAARETLQVTAKDYQQFQLLLASLESDLKRLSAHPTGEPRDTIKRDELIPRYLPYVTEYREQGEVFKNPVLVQLVIWFFDTGQIHQAIDWALLAIEQKQPMPERFNRSLQTFVADCVLDWSKMQKARGDGIEPYFSQVFQRLMDDHWPVPAAVQAKYHKQAGDLTMEAGQLQQALNFYVRAMELDPRRAKCITRINEIRKKLDRAESAVSSGDVSPPAVGTLAGGAQAESLETPESQGEPTLIDAGSFMETSEAYLQGEAE</sequence>
<dbReference type="OrthoDB" id="8562788at2"/>
<keyword evidence="4" id="KW-0255">Endonuclease</keyword>
<keyword evidence="4" id="KW-0378">Hydrolase</keyword>
<dbReference type="PROSITE" id="PS50005">
    <property type="entry name" value="TPR"/>
    <property type="match status" value="1"/>
</dbReference>
<keyword evidence="1" id="KW-0802">TPR repeat</keyword>
<protein>
    <submittedName>
        <fullName evidence="4">Putative terminase, endonuclease subunit</fullName>
    </submittedName>
</protein>
<evidence type="ECO:0000256" key="3">
    <source>
        <dbReference type="SAM" id="MobiDB-lite"/>
    </source>
</evidence>
<feature type="coiled-coil region" evidence="2">
    <location>
        <begin position="10"/>
        <end position="59"/>
    </location>
</feature>
<evidence type="ECO:0000313" key="4">
    <source>
        <dbReference type="EMBL" id="AMO56564.1"/>
    </source>
</evidence>
<feature type="region of interest" description="Disordered" evidence="3">
    <location>
        <begin position="230"/>
        <end position="286"/>
    </location>
</feature>
<dbReference type="RefSeq" id="WP_051789331.1">
    <property type="nucleotide sequence ID" value="NZ_CP013251.1"/>
</dbReference>